<dbReference type="Proteomes" id="UP000753724">
    <property type="component" value="Unassembled WGS sequence"/>
</dbReference>
<keyword evidence="3" id="KW-1185">Reference proteome</keyword>
<sequence>MATHLLIALAASSLTVPGAASDTRSAQALPTARTNLAAVAAVARCEAAAKTAAAKRACAVSSSNADLLKPKGAGSLVGQPSPPPPINPVTAFTVVSSATTLGLTINNTFKQCNYANSTC</sequence>
<name>A0ABW9XA52_9SPHN</name>
<accession>A0ABW9XA52</accession>
<comment type="caution">
    <text evidence="2">The sequence shown here is derived from an EMBL/GenBank/DDBJ whole genome shotgun (WGS) entry which is preliminary data.</text>
</comment>
<feature type="chain" id="PRO_5047346635" evidence="1">
    <location>
        <begin position="21"/>
        <end position="119"/>
    </location>
</feature>
<dbReference type="RefSeq" id="WP_161716674.1">
    <property type="nucleotide sequence ID" value="NZ_JAAAPO010000001.1"/>
</dbReference>
<reference evidence="3" key="1">
    <citation type="submission" date="2020-01" db="EMBL/GenBank/DDBJ databases">
        <title>Sphingomonas sp. strain CSW-10.</title>
        <authorList>
            <person name="Chen W.-M."/>
        </authorList>
    </citation>
    <scope>NUCLEOTIDE SEQUENCE [LARGE SCALE GENOMIC DNA]</scope>
    <source>
        <strain evidence="3">FSY-8</strain>
    </source>
</reference>
<gene>
    <name evidence="2" type="ORF">GTZ99_02410</name>
</gene>
<evidence type="ECO:0000256" key="1">
    <source>
        <dbReference type="SAM" id="SignalP"/>
    </source>
</evidence>
<feature type="signal peptide" evidence="1">
    <location>
        <begin position="1"/>
        <end position="20"/>
    </location>
</feature>
<evidence type="ECO:0000313" key="2">
    <source>
        <dbReference type="EMBL" id="NBC35405.1"/>
    </source>
</evidence>
<keyword evidence="1" id="KW-0732">Signal</keyword>
<protein>
    <submittedName>
        <fullName evidence="2">Uncharacterized protein</fullName>
    </submittedName>
</protein>
<proteinExistence type="predicted"/>
<organism evidence="2 3">
    <name type="scientific">Novosphingobium ovatum</name>
    <dbReference type="NCBI Taxonomy" id="1908523"/>
    <lineage>
        <taxon>Bacteria</taxon>
        <taxon>Pseudomonadati</taxon>
        <taxon>Pseudomonadota</taxon>
        <taxon>Alphaproteobacteria</taxon>
        <taxon>Sphingomonadales</taxon>
        <taxon>Sphingomonadaceae</taxon>
        <taxon>Novosphingobium</taxon>
    </lineage>
</organism>
<dbReference type="EMBL" id="JAAAPO010000001">
    <property type="protein sequence ID" value="NBC35405.1"/>
    <property type="molecule type" value="Genomic_DNA"/>
</dbReference>
<evidence type="ECO:0000313" key="3">
    <source>
        <dbReference type="Proteomes" id="UP000753724"/>
    </source>
</evidence>